<keyword evidence="1" id="KW-0812">Transmembrane</keyword>
<feature type="transmembrane region" description="Helical" evidence="1">
    <location>
        <begin position="29"/>
        <end position="52"/>
    </location>
</feature>
<dbReference type="EMBL" id="LCNM01000007">
    <property type="protein sequence ID" value="KKU56484.1"/>
    <property type="molecule type" value="Genomic_DNA"/>
</dbReference>
<sequence length="76" mass="8549">MASELFQDTGYLIGKWRREAAELSEEGRYLSVIAVTALASLMVGFVGAYEIFEAPGVFIGRGLKEVDEFFVRRKKK</sequence>
<protein>
    <submittedName>
        <fullName evidence="2">Uncharacterized protein</fullName>
    </submittedName>
</protein>
<evidence type="ECO:0000313" key="3">
    <source>
        <dbReference type="Proteomes" id="UP000034607"/>
    </source>
</evidence>
<organism evidence="2 3">
    <name type="scientific">Candidatus Amesbacteria bacterium GW2011_GWA2_47_11</name>
    <dbReference type="NCBI Taxonomy" id="1618357"/>
    <lineage>
        <taxon>Bacteria</taxon>
        <taxon>Candidatus Amesiibacteriota</taxon>
    </lineage>
</organism>
<keyword evidence="1" id="KW-0472">Membrane</keyword>
<keyword evidence="1" id="KW-1133">Transmembrane helix</keyword>
<evidence type="ECO:0000256" key="1">
    <source>
        <dbReference type="SAM" id="Phobius"/>
    </source>
</evidence>
<accession>A0A0G1RGN5</accession>
<proteinExistence type="predicted"/>
<dbReference type="AlphaFoldDB" id="A0A0G1RGN5"/>
<gene>
    <name evidence="2" type="ORF">UX78_C0007G0010</name>
</gene>
<name>A0A0G1RGN5_9BACT</name>
<evidence type="ECO:0000313" key="2">
    <source>
        <dbReference type="EMBL" id="KKU56484.1"/>
    </source>
</evidence>
<dbReference type="Proteomes" id="UP000034607">
    <property type="component" value="Unassembled WGS sequence"/>
</dbReference>
<comment type="caution">
    <text evidence="2">The sequence shown here is derived from an EMBL/GenBank/DDBJ whole genome shotgun (WGS) entry which is preliminary data.</text>
</comment>
<reference evidence="2 3" key="1">
    <citation type="journal article" date="2015" name="Nature">
        <title>rRNA introns, odd ribosomes, and small enigmatic genomes across a large radiation of phyla.</title>
        <authorList>
            <person name="Brown C.T."/>
            <person name="Hug L.A."/>
            <person name="Thomas B.C."/>
            <person name="Sharon I."/>
            <person name="Castelle C.J."/>
            <person name="Singh A."/>
            <person name="Wilkins M.J."/>
            <person name="Williams K.H."/>
            <person name="Banfield J.F."/>
        </authorList>
    </citation>
    <scope>NUCLEOTIDE SEQUENCE [LARGE SCALE GENOMIC DNA]</scope>
</reference>
<dbReference type="PATRIC" id="fig|1618357.3.peg.414"/>